<evidence type="ECO:0000256" key="1">
    <source>
        <dbReference type="ARBA" id="ARBA00004370"/>
    </source>
</evidence>
<feature type="domain" description="Bacterial surface antigen (D15)" evidence="3">
    <location>
        <begin position="610"/>
        <end position="829"/>
    </location>
</feature>
<dbReference type="InterPro" id="IPR000184">
    <property type="entry name" value="Bac_surfAg_D15"/>
</dbReference>
<gene>
    <name evidence="4" type="ORF">GCM10023313_25410</name>
</gene>
<sequence>MSKSFYLFLFIAILFFGPVHLLAQNRQNVDSIEVSVAPEYDKVSKIHRFLLGNHNRAIWAAPVKLRVVHLSTERGGMKILQLGGGMQTRSLRLQDSAGRQWALRTLQKYPDRKLPENLKKTVARDILQDQVSSAHPFSALVVPPLASALGIPHANPEIVYVADDPALGEYRKDFANQVFLLEEREPLDAEKTYNTDKVLQKIRDDNDNKIDEKLVLRARLLDMLLGDWDRHEDQWRWEKLEGKSGDLYKPVPRDRDQVFYYTDGVFPWIVSHQWLSSKFQGYGDHIRDINGWNVQARYFDRYFLNRLDEGDWKKEIAYVQNTLTDELITASVKRMPDTVYKISGSRIVANFISRRNLLMKQALEYYRFISKYVEIPATDKHDGFAITSNTDGSLRVTVNKIKKNGSVDHSTYKRTFYPDVTSEVRLYGFDNSDRFTVSGSTPSKIKLRIVAGTGADTVRIADSLHNKHNIYVYDLKQESNVLPSRSQARLKLSTDSAVNRYERESFKYDRFAIITLANYGVDKGISLIGGFSYEKHGFRKEPYAYRHEFLTEYSLARKSFVFTYTGDFIKLFGNTNLMVNLKARGPNNVSNFFGLGNESVFINRGRREIGYYRNRYDLVTGDVSLYQNINKWRFSAGLAGQFYTASQDNNERKFLALYDQQNPDQQVFADRAYAGFTTNAWLDTRNKALIPTQGIFWNTTFSGYAGISGGRNKYMQLQSEFGFVVNPDRDSVWVIINRTGGGHIFGHAEYFQKVKLGGLANLRGFHTNRFTGETMLYNDLETRVKLFDFNSYLLPGSLGLIGFTDAGRVWSPGESSDKIYVGYGGGLYLIPARLVLIEAAMGFSREGAIPYISLGIHY</sequence>
<keyword evidence="2" id="KW-0472">Membrane</keyword>
<name>A0ABP9FY33_9SPHI</name>
<comment type="caution">
    <text evidence="4">The sequence shown here is derived from an EMBL/GenBank/DDBJ whole genome shotgun (WGS) entry which is preliminary data.</text>
</comment>
<organism evidence="4 5">
    <name type="scientific">Mucilaginibacter defluvii</name>
    <dbReference type="NCBI Taxonomy" id="1196019"/>
    <lineage>
        <taxon>Bacteria</taxon>
        <taxon>Pseudomonadati</taxon>
        <taxon>Bacteroidota</taxon>
        <taxon>Sphingobacteriia</taxon>
        <taxon>Sphingobacteriales</taxon>
        <taxon>Sphingobacteriaceae</taxon>
        <taxon>Mucilaginibacter</taxon>
    </lineage>
</organism>
<evidence type="ECO:0000256" key="2">
    <source>
        <dbReference type="ARBA" id="ARBA00023136"/>
    </source>
</evidence>
<proteinExistence type="predicted"/>
<evidence type="ECO:0000259" key="3">
    <source>
        <dbReference type="Pfam" id="PF01103"/>
    </source>
</evidence>
<dbReference type="Gene3D" id="2.40.160.50">
    <property type="entry name" value="membrane protein fhac: a member of the omp85/tpsb transporter family"/>
    <property type="match status" value="1"/>
</dbReference>
<evidence type="ECO:0000313" key="5">
    <source>
        <dbReference type="Proteomes" id="UP001501436"/>
    </source>
</evidence>
<dbReference type="RefSeq" id="WP_345331588.1">
    <property type="nucleotide sequence ID" value="NZ_BAABJI010000002.1"/>
</dbReference>
<reference evidence="5" key="1">
    <citation type="journal article" date="2019" name="Int. J. Syst. Evol. Microbiol.">
        <title>The Global Catalogue of Microorganisms (GCM) 10K type strain sequencing project: providing services to taxonomists for standard genome sequencing and annotation.</title>
        <authorList>
            <consortium name="The Broad Institute Genomics Platform"/>
            <consortium name="The Broad Institute Genome Sequencing Center for Infectious Disease"/>
            <person name="Wu L."/>
            <person name="Ma J."/>
        </authorList>
    </citation>
    <scope>NUCLEOTIDE SEQUENCE [LARGE SCALE GENOMIC DNA]</scope>
    <source>
        <strain evidence="5">JCM 18283</strain>
    </source>
</reference>
<keyword evidence="5" id="KW-1185">Reference proteome</keyword>
<dbReference type="Proteomes" id="UP001501436">
    <property type="component" value="Unassembled WGS sequence"/>
</dbReference>
<dbReference type="EMBL" id="BAABJI010000002">
    <property type="protein sequence ID" value="GAA4920545.1"/>
    <property type="molecule type" value="Genomic_DNA"/>
</dbReference>
<dbReference type="Pfam" id="PF01103">
    <property type="entry name" value="Omp85"/>
    <property type="match status" value="1"/>
</dbReference>
<evidence type="ECO:0000313" key="4">
    <source>
        <dbReference type="EMBL" id="GAA4920545.1"/>
    </source>
</evidence>
<comment type="subcellular location">
    <subcellularLocation>
        <location evidence="1">Membrane</location>
    </subcellularLocation>
</comment>
<protein>
    <recommendedName>
        <fullName evidence="3">Bacterial surface antigen (D15) domain-containing protein</fullName>
    </recommendedName>
</protein>
<accession>A0ABP9FY33</accession>